<dbReference type="GO" id="GO:0015940">
    <property type="term" value="P:pantothenate biosynthetic process"/>
    <property type="evidence" value="ECO:0007669"/>
    <property type="project" value="UniProtKB-UniRule"/>
</dbReference>
<evidence type="ECO:0000256" key="7">
    <source>
        <dbReference type="ARBA" id="ARBA00022840"/>
    </source>
</evidence>
<sequence length="288" mass="32976">MEVLREIDQVNTLISEWTKNGETIGFVPTMGYLHEGHIRLIKEAKKENDKVILSIFVNPLQFGEGEDLDTYPRDEEHDRKAAKENGVDLVFLPTNETMYPQSLSVNMTVTKRTNVLCGKSRPGHFDGVVTVLTKLFNITRPDNVYFGMKDAQQVAVVDALIKDYNMPVNLIPVPTVREEDGLAKSSRNVRLSDKERRESPSIQEALQYGRRLVMEGQRSKEFIIEATEKFLEQKTRGKIDYIELLSYPELEFIEKIDRPVILAAAVFYDNVRLIDNVVFDHEGHVIYG</sequence>
<keyword evidence="7 9" id="KW-0067">ATP-binding</keyword>
<name>A0A1H0NKT5_HALAD</name>
<evidence type="ECO:0000256" key="1">
    <source>
        <dbReference type="ARBA" id="ARBA00004990"/>
    </source>
</evidence>
<comment type="subcellular location">
    <subcellularLocation>
        <location evidence="9">Cytoplasm</location>
    </subcellularLocation>
</comment>
<gene>
    <name evidence="9" type="primary">panC</name>
    <name evidence="10" type="ORF">SAMN05421677_109107</name>
</gene>
<evidence type="ECO:0000313" key="11">
    <source>
        <dbReference type="Proteomes" id="UP000198860"/>
    </source>
</evidence>
<feature type="binding site" evidence="9">
    <location>
        <position position="153"/>
    </location>
    <ligand>
        <name>(R)-pantoate</name>
        <dbReference type="ChEBI" id="CHEBI:15980"/>
    </ligand>
</feature>
<dbReference type="HAMAP" id="MF_00158">
    <property type="entry name" value="PanC"/>
    <property type="match status" value="1"/>
</dbReference>
<evidence type="ECO:0000256" key="4">
    <source>
        <dbReference type="ARBA" id="ARBA00022598"/>
    </source>
</evidence>
<evidence type="ECO:0000256" key="9">
    <source>
        <dbReference type="HAMAP-Rule" id="MF_00158"/>
    </source>
</evidence>
<dbReference type="NCBIfam" id="TIGR00018">
    <property type="entry name" value="panC"/>
    <property type="match status" value="1"/>
</dbReference>
<evidence type="ECO:0000256" key="8">
    <source>
        <dbReference type="ARBA" id="ARBA00048258"/>
    </source>
</evidence>
<dbReference type="PANTHER" id="PTHR21299">
    <property type="entry name" value="CYTIDYLATE KINASE/PANTOATE-BETA-ALANINE LIGASE"/>
    <property type="match status" value="1"/>
</dbReference>
<feature type="binding site" evidence="9">
    <location>
        <begin position="147"/>
        <end position="150"/>
    </location>
    <ligand>
        <name>ATP</name>
        <dbReference type="ChEBI" id="CHEBI:30616"/>
    </ligand>
</feature>
<dbReference type="RefSeq" id="WP_089652555.1">
    <property type="nucleotide sequence ID" value="NZ_FNIZ01000009.1"/>
</dbReference>
<feature type="binding site" evidence="9">
    <location>
        <begin position="184"/>
        <end position="187"/>
    </location>
    <ligand>
        <name>ATP</name>
        <dbReference type="ChEBI" id="CHEBI:30616"/>
    </ligand>
</feature>
<dbReference type="NCBIfam" id="TIGR00125">
    <property type="entry name" value="cyt_tran_rel"/>
    <property type="match status" value="1"/>
</dbReference>
<dbReference type="FunFam" id="3.40.50.620:FF:000013">
    <property type="entry name" value="Pantothenate synthetase"/>
    <property type="match status" value="1"/>
</dbReference>
<feature type="active site" description="Proton donor" evidence="9">
    <location>
        <position position="37"/>
    </location>
</feature>
<dbReference type="Pfam" id="PF02569">
    <property type="entry name" value="Pantoate_ligase"/>
    <property type="match status" value="1"/>
</dbReference>
<dbReference type="AlphaFoldDB" id="A0A1H0NKT5"/>
<comment type="function">
    <text evidence="9">Catalyzes the condensation of pantoate with beta-alanine in an ATP-dependent reaction via a pantoyl-adenylate intermediate.</text>
</comment>
<dbReference type="CDD" id="cd00560">
    <property type="entry name" value="PanC"/>
    <property type="match status" value="1"/>
</dbReference>
<dbReference type="InterPro" id="IPR014729">
    <property type="entry name" value="Rossmann-like_a/b/a_fold"/>
</dbReference>
<dbReference type="GO" id="GO:0005524">
    <property type="term" value="F:ATP binding"/>
    <property type="evidence" value="ECO:0007669"/>
    <property type="project" value="UniProtKB-KW"/>
</dbReference>
<proteinExistence type="inferred from homology"/>
<comment type="similarity">
    <text evidence="2 9">Belongs to the pantothenate synthetase family.</text>
</comment>
<keyword evidence="5 9" id="KW-0566">Pantothenate biosynthesis</keyword>
<dbReference type="InterPro" id="IPR004821">
    <property type="entry name" value="Cyt_trans-like"/>
</dbReference>
<keyword evidence="6 9" id="KW-0547">Nucleotide-binding</keyword>
<comment type="subunit">
    <text evidence="9">Homodimer.</text>
</comment>
<dbReference type="Gene3D" id="3.40.50.620">
    <property type="entry name" value="HUPs"/>
    <property type="match status" value="1"/>
</dbReference>
<dbReference type="Proteomes" id="UP000198860">
    <property type="component" value="Unassembled WGS sequence"/>
</dbReference>
<feature type="binding site" evidence="9">
    <location>
        <position position="61"/>
    </location>
    <ligand>
        <name>beta-alanine</name>
        <dbReference type="ChEBI" id="CHEBI:57966"/>
    </ligand>
</feature>
<dbReference type="EMBL" id="FNIZ01000009">
    <property type="protein sequence ID" value="SDO93216.1"/>
    <property type="molecule type" value="Genomic_DNA"/>
</dbReference>
<protein>
    <recommendedName>
        <fullName evidence="9">Pantothenate synthetase</fullName>
        <shortName evidence="9">PS</shortName>
        <ecNumber evidence="9">6.3.2.1</ecNumber>
    </recommendedName>
    <alternativeName>
        <fullName evidence="9">Pantoate--beta-alanine ligase</fullName>
    </alternativeName>
    <alternativeName>
        <fullName evidence="9">Pantoate-activating enzyme</fullName>
    </alternativeName>
</protein>
<dbReference type="GO" id="GO:0004592">
    <property type="term" value="F:pantoate-beta-alanine ligase activity"/>
    <property type="evidence" value="ECO:0007669"/>
    <property type="project" value="UniProtKB-UniRule"/>
</dbReference>
<dbReference type="InterPro" id="IPR042176">
    <property type="entry name" value="Pantoate_ligase_C"/>
</dbReference>
<dbReference type="Gene3D" id="3.30.1300.10">
    <property type="entry name" value="Pantoate-beta-alanine ligase, C-terminal domain"/>
    <property type="match status" value="1"/>
</dbReference>
<keyword evidence="4 9" id="KW-0436">Ligase</keyword>
<comment type="catalytic activity">
    <reaction evidence="8 9">
        <text>(R)-pantoate + beta-alanine + ATP = (R)-pantothenate + AMP + diphosphate + H(+)</text>
        <dbReference type="Rhea" id="RHEA:10912"/>
        <dbReference type="ChEBI" id="CHEBI:15378"/>
        <dbReference type="ChEBI" id="CHEBI:15980"/>
        <dbReference type="ChEBI" id="CHEBI:29032"/>
        <dbReference type="ChEBI" id="CHEBI:30616"/>
        <dbReference type="ChEBI" id="CHEBI:33019"/>
        <dbReference type="ChEBI" id="CHEBI:57966"/>
        <dbReference type="ChEBI" id="CHEBI:456215"/>
        <dbReference type="EC" id="6.3.2.1"/>
    </reaction>
</comment>
<feature type="binding site" evidence="9">
    <location>
        <begin position="30"/>
        <end position="37"/>
    </location>
    <ligand>
        <name>ATP</name>
        <dbReference type="ChEBI" id="CHEBI:30616"/>
    </ligand>
</feature>
<dbReference type="EC" id="6.3.2.1" evidence="9"/>
<comment type="miscellaneous">
    <text evidence="9">The reaction proceeds by a bi uni uni bi ping pong mechanism.</text>
</comment>
<dbReference type="OrthoDB" id="9773087at2"/>
<reference evidence="11" key="1">
    <citation type="submission" date="2016-10" db="EMBL/GenBank/DDBJ databases">
        <authorList>
            <person name="Varghese N."/>
            <person name="Submissions S."/>
        </authorList>
    </citation>
    <scope>NUCLEOTIDE SEQUENCE [LARGE SCALE GENOMIC DNA]</scope>
    <source>
        <strain evidence="11">CGMCC 1.3703</strain>
    </source>
</reference>
<feature type="binding site" evidence="9">
    <location>
        <position position="61"/>
    </location>
    <ligand>
        <name>(R)-pantoate</name>
        <dbReference type="ChEBI" id="CHEBI:15980"/>
    </ligand>
</feature>
<feature type="binding site" evidence="9">
    <location>
        <position position="176"/>
    </location>
    <ligand>
        <name>ATP</name>
        <dbReference type="ChEBI" id="CHEBI:30616"/>
    </ligand>
</feature>
<dbReference type="STRING" id="240303.SAMN05421677_109107"/>
<accession>A0A1H0NKT5</accession>
<keyword evidence="3 9" id="KW-0963">Cytoplasm</keyword>
<evidence type="ECO:0000256" key="5">
    <source>
        <dbReference type="ARBA" id="ARBA00022655"/>
    </source>
</evidence>
<keyword evidence="11" id="KW-1185">Reference proteome</keyword>
<dbReference type="PANTHER" id="PTHR21299:SF1">
    <property type="entry name" value="PANTOATE--BETA-ALANINE LIGASE"/>
    <property type="match status" value="1"/>
</dbReference>
<dbReference type="SUPFAM" id="SSF52374">
    <property type="entry name" value="Nucleotidylyl transferase"/>
    <property type="match status" value="1"/>
</dbReference>
<organism evidence="10 11">
    <name type="scientific">Halobacillus aidingensis</name>
    <dbReference type="NCBI Taxonomy" id="240303"/>
    <lineage>
        <taxon>Bacteria</taxon>
        <taxon>Bacillati</taxon>
        <taxon>Bacillota</taxon>
        <taxon>Bacilli</taxon>
        <taxon>Bacillales</taxon>
        <taxon>Bacillaceae</taxon>
        <taxon>Halobacillus</taxon>
    </lineage>
</organism>
<dbReference type="InterPro" id="IPR003721">
    <property type="entry name" value="Pantoate_ligase"/>
</dbReference>
<evidence type="ECO:0000256" key="3">
    <source>
        <dbReference type="ARBA" id="ARBA00022490"/>
    </source>
</evidence>
<evidence type="ECO:0000256" key="6">
    <source>
        <dbReference type="ARBA" id="ARBA00022741"/>
    </source>
</evidence>
<dbReference type="UniPathway" id="UPA00028">
    <property type="reaction ID" value="UER00005"/>
</dbReference>
<evidence type="ECO:0000256" key="2">
    <source>
        <dbReference type="ARBA" id="ARBA00009256"/>
    </source>
</evidence>
<evidence type="ECO:0000313" key="10">
    <source>
        <dbReference type="EMBL" id="SDO93216.1"/>
    </source>
</evidence>
<comment type="pathway">
    <text evidence="1 9">Cofactor biosynthesis; (R)-pantothenate biosynthesis; (R)-pantothenate from (R)-pantoate and beta-alanine: step 1/1.</text>
</comment>
<dbReference type="GO" id="GO:0005829">
    <property type="term" value="C:cytosol"/>
    <property type="evidence" value="ECO:0007669"/>
    <property type="project" value="TreeGrafter"/>
</dbReference>